<dbReference type="HAMAP" id="MF_02066">
    <property type="entry name" value="CpoB"/>
    <property type="match status" value="1"/>
</dbReference>
<evidence type="ECO:0000256" key="2">
    <source>
        <dbReference type="PROSITE-ProRule" id="PRU00339"/>
    </source>
</evidence>
<dbReference type="Gene3D" id="1.20.5.110">
    <property type="match status" value="1"/>
</dbReference>
<dbReference type="AlphaFoldDB" id="A0A1A9EXP4"/>
<dbReference type="Pfam" id="PF16331">
    <property type="entry name" value="TolA_bind_tri"/>
    <property type="match status" value="1"/>
</dbReference>
<comment type="similarity">
    <text evidence="1">Belongs to the CpoB family.</text>
</comment>
<dbReference type="GO" id="GO:0070206">
    <property type="term" value="P:protein trimerization"/>
    <property type="evidence" value="ECO:0007669"/>
    <property type="project" value="InterPro"/>
</dbReference>
<dbReference type="RefSeq" id="WP_067380357.1">
    <property type="nucleotide sequence ID" value="NZ_CP015839.1"/>
</dbReference>
<name>A0A1A9EXP4_9GAMM</name>
<dbReference type="GO" id="GO:0030288">
    <property type="term" value="C:outer membrane-bounded periplasmic space"/>
    <property type="evidence" value="ECO:0007669"/>
    <property type="project" value="UniProtKB-UniRule"/>
</dbReference>
<dbReference type="NCBIfam" id="TIGR02795">
    <property type="entry name" value="tol_pal_ybgF"/>
    <property type="match status" value="1"/>
</dbReference>
<keyword evidence="6" id="KW-1185">Reference proteome</keyword>
<dbReference type="GO" id="GO:0043093">
    <property type="term" value="P:FtsZ-dependent cytokinesis"/>
    <property type="evidence" value="ECO:0007669"/>
    <property type="project" value="UniProtKB-UniRule"/>
</dbReference>
<dbReference type="Pfam" id="PF13432">
    <property type="entry name" value="TPR_16"/>
    <property type="match status" value="1"/>
</dbReference>
<evidence type="ECO:0000313" key="5">
    <source>
        <dbReference type="EMBL" id="ANG62401.1"/>
    </source>
</evidence>
<accession>A0A1A9EXP4</accession>
<keyword evidence="1" id="KW-0574">Periplasm</keyword>
<dbReference type="PROSITE" id="PS50005">
    <property type="entry name" value="TPR"/>
    <property type="match status" value="2"/>
</dbReference>
<dbReference type="InterPro" id="IPR019734">
    <property type="entry name" value="TPR_rpt"/>
</dbReference>
<gene>
    <name evidence="1" type="primary">cpoB</name>
    <name evidence="5" type="ORF">A8C75_07795</name>
</gene>
<dbReference type="InterPro" id="IPR014162">
    <property type="entry name" value="CpoB_C"/>
</dbReference>
<keyword evidence="1" id="KW-0175">Coiled coil</keyword>
<keyword evidence="1" id="KW-0732">Signal</keyword>
<keyword evidence="1" id="KW-0131">Cell cycle</keyword>
<keyword evidence="2" id="KW-0802">TPR repeat</keyword>
<reference evidence="6" key="1">
    <citation type="submission" date="2016-05" db="EMBL/GenBank/DDBJ databases">
        <authorList>
            <person name="Baek K."/>
            <person name="Yang S.-J."/>
        </authorList>
    </citation>
    <scope>NUCLEOTIDE SEQUENCE [LARGE SCALE GENOMIC DNA]</scope>
    <source>
        <strain evidence="6">ST58-10</strain>
    </source>
</reference>
<dbReference type="Gene3D" id="1.25.40.10">
    <property type="entry name" value="Tetratricopeptide repeat domain"/>
    <property type="match status" value="1"/>
</dbReference>
<evidence type="ECO:0000313" key="6">
    <source>
        <dbReference type="Proteomes" id="UP000078070"/>
    </source>
</evidence>
<dbReference type="KEGG" id="mars:A8C75_07795"/>
<sequence precursor="true">MTVFRLRFLGLLLALAPVAVLAADPVPVIEIAPGPGQSYSSGGSGQSFGTQEAQLMMMLQQLQDEVRSLRGQVESQQYAFDRMQKDQLERYRDLDRRMGALITGAAAAPVVPELNSDAALPDAAAPGPEGAPIAPAYNAPSASAGSGGDDQAYQDAFALVRERKFNEAAGAFERFVQDYPASARLANAHYWLGEIYLAQQQLDLAQTAFSRVVDDFPGSTKLPDALYKLGVLNYQRGNTAESARYLERVIRDFPQSSAARLAQNFKR</sequence>
<feature type="chain" id="PRO_5009986650" description="Cell division coordinator CpoB" evidence="1">
    <location>
        <begin position="23"/>
        <end position="267"/>
    </location>
</feature>
<dbReference type="InterPro" id="IPR011990">
    <property type="entry name" value="TPR-like_helical_dom_sf"/>
</dbReference>
<dbReference type="InterPro" id="IPR032519">
    <property type="entry name" value="YbgF_tri"/>
</dbReference>
<evidence type="ECO:0000259" key="4">
    <source>
        <dbReference type="Pfam" id="PF16331"/>
    </source>
</evidence>
<feature type="coiled-coil region" evidence="1">
    <location>
        <begin position="52"/>
        <end position="79"/>
    </location>
</feature>
<proteinExistence type="inferred from homology"/>
<evidence type="ECO:0000256" key="3">
    <source>
        <dbReference type="SAM" id="MobiDB-lite"/>
    </source>
</evidence>
<feature type="domain" description="YbgF trimerisation" evidence="4">
    <location>
        <begin position="52"/>
        <end position="107"/>
    </location>
</feature>
<dbReference type="OrthoDB" id="9768142at2"/>
<feature type="compositionally biased region" description="Low complexity" evidence="3">
    <location>
        <begin position="119"/>
        <end position="136"/>
    </location>
</feature>
<feature type="repeat" description="TPR" evidence="2">
    <location>
        <begin position="186"/>
        <end position="219"/>
    </location>
</feature>
<reference evidence="5 6" key="2">
    <citation type="journal article" date="2018" name="Int. J. Syst. Evol. Microbiol.">
        <title>Marinobacterium aestuarii sp. nov., a benzene-degrading marine bacterium isolated from estuary sediment.</title>
        <authorList>
            <person name="Bae S.S."/>
            <person name="Jung J."/>
            <person name="Chung D."/>
            <person name="Baek K."/>
        </authorList>
    </citation>
    <scope>NUCLEOTIDE SEQUENCE [LARGE SCALE GENOMIC DNA]</scope>
    <source>
        <strain evidence="5 6">ST58-10</strain>
    </source>
</reference>
<comment type="function">
    <text evidence="1">Mediates coordination of peptidoglycan synthesis and outer membrane constriction during cell division.</text>
</comment>
<keyword evidence="1" id="KW-0132">Cell division</keyword>
<comment type="subcellular location">
    <subcellularLocation>
        <location evidence="1">Periplasm</location>
    </subcellularLocation>
</comment>
<dbReference type="SUPFAM" id="SSF48452">
    <property type="entry name" value="TPR-like"/>
    <property type="match status" value="1"/>
</dbReference>
<feature type="region of interest" description="Disordered" evidence="3">
    <location>
        <begin position="119"/>
        <end position="149"/>
    </location>
</feature>
<dbReference type="STRING" id="1821621.A8C75_07795"/>
<dbReference type="InterPro" id="IPR034706">
    <property type="entry name" value="CpoB"/>
</dbReference>
<protein>
    <recommendedName>
        <fullName evidence="1">Cell division coordinator CpoB</fullName>
    </recommendedName>
</protein>
<evidence type="ECO:0000256" key="1">
    <source>
        <dbReference type="HAMAP-Rule" id="MF_02066"/>
    </source>
</evidence>
<feature type="signal peptide" evidence="1">
    <location>
        <begin position="1"/>
        <end position="22"/>
    </location>
</feature>
<feature type="repeat" description="TPR" evidence="2">
    <location>
        <begin position="223"/>
        <end position="256"/>
    </location>
</feature>
<organism evidence="5 6">
    <name type="scientific">Marinobacterium aestuarii</name>
    <dbReference type="NCBI Taxonomy" id="1821621"/>
    <lineage>
        <taxon>Bacteria</taxon>
        <taxon>Pseudomonadati</taxon>
        <taxon>Pseudomonadota</taxon>
        <taxon>Gammaproteobacteria</taxon>
        <taxon>Oceanospirillales</taxon>
        <taxon>Oceanospirillaceae</taxon>
        <taxon>Marinobacterium</taxon>
    </lineage>
</organism>
<dbReference type="EMBL" id="CP015839">
    <property type="protein sequence ID" value="ANG62401.1"/>
    <property type="molecule type" value="Genomic_DNA"/>
</dbReference>
<dbReference type="Proteomes" id="UP000078070">
    <property type="component" value="Chromosome"/>
</dbReference>